<proteinExistence type="predicted"/>
<protein>
    <recommendedName>
        <fullName evidence="4">PARP-type domain-containing protein</fullName>
    </recommendedName>
</protein>
<name>A0ABR0M6W6_9PEZI</name>
<sequence length="284" mass="32107">MPLPASDVATPSSPTGQGSTPHVPLPSRAHFVYPGFAAEAANRKRGIFTCECDPRGCSHPQNSCDKGASGKEDVSRKVVSQHFGRNKAETKQIPIEYWVLWCRMHYQRASYNAKKPSLEAQRNWANIQVELILDQVERIETWSPGKRYHISLIKDAKDRLDREKTRLLNGEAPQLGPTVTACSKKVNENTDRTPMPFYVDLDRRGLLNGGTRSMAEVLELLEEMRAKINDTTLDPPFTSVPWVEFLPELETDKKAKSKFTPAAERKRKRKREDSEQLEESGGMD</sequence>
<reference evidence="2 3" key="1">
    <citation type="submission" date="2023-08" db="EMBL/GenBank/DDBJ databases">
        <title>Black Yeasts Isolated from many extreme environments.</title>
        <authorList>
            <person name="Coleine C."/>
            <person name="Stajich J.E."/>
            <person name="Selbmann L."/>
        </authorList>
    </citation>
    <scope>NUCLEOTIDE SEQUENCE [LARGE SCALE GENOMIC DNA]</scope>
    <source>
        <strain evidence="2 3">CCFEE 536</strain>
    </source>
</reference>
<keyword evidence="3" id="KW-1185">Reference proteome</keyword>
<feature type="compositionally biased region" description="Polar residues" evidence="1">
    <location>
        <begin position="9"/>
        <end position="20"/>
    </location>
</feature>
<evidence type="ECO:0008006" key="4">
    <source>
        <dbReference type="Google" id="ProtNLM"/>
    </source>
</evidence>
<gene>
    <name evidence="2" type="ORF">LTR16_006490</name>
</gene>
<evidence type="ECO:0000313" key="2">
    <source>
        <dbReference type="EMBL" id="KAK5281102.1"/>
    </source>
</evidence>
<feature type="region of interest" description="Disordered" evidence="1">
    <location>
        <begin position="253"/>
        <end position="284"/>
    </location>
</feature>
<feature type="non-terminal residue" evidence="2">
    <location>
        <position position="284"/>
    </location>
</feature>
<feature type="region of interest" description="Disordered" evidence="1">
    <location>
        <begin position="1"/>
        <end position="24"/>
    </location>
</feature>
<organism evidence="2 3">
    <name type="scientific">Cryomyces antarcticus</name>
    <dbReference type="NCBI Taxonomy" id="329879"/>
    <lineage>
        <taxon>Eukaryota</taxon>
        <taxon>Fungi</taxon>
        <taxon>Dikarya</taxon>
        <taxon>Ascomycota</taxon>
        <taxon>Pezizomycotina</taxon>
        <taxon>Dothideomycetes</taxon>
        <taxon>Dothideomycetes incertae sedis</taxon>
        <taxon>Cryomyces</taxon>
    </lineage>
</organism>
<evidence type="ECO:0000313" key="3">
    <source>
        <dbReference type="Proteomes" id="UP001357485"/>
    </source>
</evidence>
<evidence type="ECO:0000256" key="1">
    <source>
        <dbReference type="SAM" id="MobiDB-lite"/>
    </source>
</evidence>
<dbReference type="EMBL" id="JAVRRA010001222">
    <property type="protein sequence ID" value="KAK5281102.1"/>
    <property type="molecule type" value="Genomic_DNA"/>
</dbReference>
<dbReference type="Proteomes" id="UP001357485">
    <property type="component" value="Unassembled WGS sequence"/>
</dbReference>
<accession>A0ABR0M6W6</accession>
<comment type="caution">
    <text evidence="2">The sequence shown here is derived from an EMBL/GenBank/DDBJ whole genome shotgun (WGS) entry which is preliminary data.</text>
</comment>